<evidence type="ECO:0000256" key="2">
    <source>
        <dbReference type="ARBA" id="ARBA00023163"/>
    </source>
</evidence>
<dbReference type="SUPFAM" id="SSF48498">
    <property type="entry name" value="Tetracyclin repressor-like, C-terminal domain"/>
    <property type="match status" value="1"/>
</dbReference>
<dbReference type="Proteomes" id="UP000831327">
    <property type="component" value="Chromosome"/>
</dbReference>
<sequence>MAEDPAHPLLAAGRGYVGFAAAHPQHFRLMFGTAVLRHDDPALSAARTASFAPLIETMRALHPGADDAALRDRLGLAWAAVHGFAALRAEGAGAKLWPEPDALAAAEGMLRLLVAACGETPPAVSRSAPPTPAPPAPRSRPRRA</sequence>
<dbReference type="Gene3D" id="1.10.357.10">
    <property type="entry name" value="Tetracycline Repressor, domain 2"/>
    <property type="match status" value="1"/>
</dbReference>
<dbReference type="Pfam" id="PF13305">
    <property type="entry name" value="TetR_C_33"/>
    <property type="match status" value="1"/>
</dbReference>
<organism evidence="5 6">
    <name type="scientific">Roseomonas fluvialis</name>
    <dbReference type="NCBI Taxonomy" id="1750527"/>
    <lineage>
        <taxon>Bacteria</taxon>
        <taxon>Pseudomonadati</taxon>
        <taxon>Pseudomonadota</taxon>
        <taxon>Alphaproteobacteria</taxon>
        <taxon>Acetobacterales</taxon>
        <taxon>Roseomonadaceae</taxon>
        <taxon>Roseomonas</taxon>
    </lineage>
</organism>
<keyword evidence="2" id="KW-0804">Transcription</keyword>
<evidence type="ECO:0000259" key="4">
    <source>
        <dbReference type="Pfam" id="PF13305"/>
    </source>
</evidence>
<keyword evidence="1" id="KW-0805">Transcription regulation</keyword>
<evidence type="ECO:0000313" key="6">
    <source>
        <dbReference type="Proteomes" id="UP000831327"/>
    </source>
</evidence>
<dbReference type="InterPro" id="IPR036271">
    <property type="entry name" value="Tet_transcr_reg_TetR-rel_C_sf"/>
</dbReference>
<feature type="domain" description="HTH-type transcriptional regulator MT1864/Rv1816-like C-terminal" evidence="4">
    <location>
        <begin position="9"/>
        <end position="105"/>
    </location>
</feature>
<gene>
    <name evidence="5" type="ORF">Rmf_05410</name>
</gene>
<feature type="compositionally biased region" description="Pro residues" evidence="3">
    <location>
        <begin position="129"/>
        <end position="138"/>
    </location>
</feature>
<evidence type="ECO:0000256" key="3">
    <source>
        <dbReference type="SAM" id="MobiDB-lite"/>
    </source>
</evidence>
<evidence type="ECO:0000256" key="1">
    <source>
        <dbReference type="ARBA" id="ARBA00023015"/>
    </source>
</evidence>
<evidence type="ECO:0000313" key="5">
    <source>
        <dbReference type="EMBL" id="BDG70612.1"/>
    </source>
</evidence>
<accession>A0ABN6NWH7</accession>
<dbReference type="EMBL" id="AP025637">
    <property type="protein sequence ID" value="BDG70612.1"/>
    <property type="molecule type" value="Genomic_DNA"/>
</dbReference>
<reference evidence="5 6" key="1">
    <citation type="journal article" date="2016" name="Microbes Environ.">
        <title>Phylogenetically diverse aerobic anoxygenic phototrophic bacteria isolated from epilithic biofilms in Tama river, Japan.</title>
        <authorList>
            <person name="Hirose S."/>
            <person name="Matsuura K."/>
            <person name="Haruta S."/>
        </authorList>
    </citation>
    <scope>NUCLEOTIDE SEQUENCE [LARGE SCALE GENOMIC DNA]</scope>
    <source>
        <strain evidence="5 6">S08</strain>
    </source>
</reference>
<feature type="region of interest" description="Disordered" evidence="3">
    <location>
        <begin position="121"/>
        <end position="144"/>
    </location>
</feature>
<protein>
    <recommendedName>
        <fullName evidence="4">HTH-type transcriptional regulator MT1864/Rv1816-like C-terminal domain-containing protein</fullName>
    </recommendedName>
</protein>
<proteinExistence type="predicted"/>
<dbReference type="InterPro" id="IPR025996">
    <property type="entry name" value="MT1864/Rv1816-like_C"/>
</dbReference>
<keyword evidence="6" id="KW-1185">Reference proteome</keyword>
<name>A0ABN6NWH7_9PROT</name>